<keyword evidence="2" id="KW-1185">Reference proteome</keyword>
<name>A0ABV0TY51_9TELE</name>
<comment type="caution">
    <text evidence="1">The sequence shown here is derived from an EMBL/GenBank/DDBJ whole genome shotgun (WGS) entry which is preliminary data.</text>
</comment>
<organism evidence="1 2">
    <name type="scientific">Ilyodon furcidens</name>
    <name type="common">goldbreast splitfin</name>
    <dbReference type="NCBI Taxonomy" id="33524"/>
    <lineage>
        <taxon>Eukaryota</taxon>
        <taxon>Metazoa</taxon>
        <taxon>Chordata</taxon>
        <taxon>Craniata</taxon>
        <taxon>Vertebrata</taxon>
        <taxon>Euteleostomi</taxon>
        <taxon>Actinopterygii</taxon>
        <taxon>Neopterygii</taxon>
        <taxon>Teleostei</taxon>
        <taxon>Neoteleostei</taxon>
        <taxon>Acanthomorphata</taxon>
        <taxon>Ovalentaria</taxon>
        <taxon>Atherinomorphae</taxon>
        <taxon>Cyprinodontiformes</taxon>
        <taxon>Goodeidae</taxon>
        <taxon>Ilyodon</taxon>
    </lineage>
</organism>
<gene>
    <name evidence="1" type="ORF">ILYODFUR_027422</name>
</gene>
<evidence type="ECO:0000313" key="1">
    <source>
        <dbReference type="EMBL" id="MEQ2237858.1"/>
    </source>
</evidence>
<proteinExistence type="predicted"/>
<reference evidence="1 2" key="1">
    <citation type="submission" date="2021-06" db="EMBL/GenBank/DDBJ databases">
        <authorList>
            <person name="Palmer J.M."/>
        </authorList>
    </citation>
    <scope>NUCLEOTIDE SEQUENCE [LARGE SCALE GENOMIC DNA]</scope>
    <source>
        <strain evidence="2">if_2019</strain>
        <tissue evidence="1">Muscle</tissue>
    </source>
</reference>
<evidence type="ECO:0000313" key="2">
    <source>
        <dbReference type="Proteomes" id="UP001482620"/>
    </source>
</evidence>
<dbReference type="Proteomes" id="UP001482620">
    <property type="component" value="Unassembled WGS sequence"/>
</dbReference>
<protein>
    <submittedName>
        <fullName evidence="1">Uncharacterized protein</fullName>
    </submittedName>
</protein>
<dbReference type="EMBL" id="JAHRIQ010049950">
    <property type="protein sequence ID" value="MEQ2237858.1"/>
    <property type="molecule type" value="Genomic_DNA"/>
</dbReference>
<sequence length="72" mass="8120">MSCLLSLSLPVETEGLSLRRGSRSIFNPLVPSHPLSHILDILRRLRDDEQDGVLNALRRTGDLTRMYPAPRP</sequence>
<accession>A0ABV0TY51</accession>